<dbReference type="PANTHER" id="PTHR33977">
    <property type="entry name" value="ZINC ION BINDING PROTEIN"/>
    <property type="match status" value="1"/>
</dbReference>
<proteinExistence type="predicted"/>
<evidence type="ECO:0000256" key="1">
    <source>
        <dbReference type="SAM" id="MobiDB-lite"/>
    </source>
</evidence>
<dbReference type="InParanoid" id="H3GJD5"/>
<dbReference type="AlphaFoldDB" id="H3GJD5"/>
<evidence type="ECO:0008006" key="4">
    <source>
        <dbReference type="Google" id="ProtNLM"/>
    </source>
</evidence>
<dbReference type="HOGENOM" id="CLU_027466_2_0_1"/>
<dbReference type="OMA" id="RTCPCRF"/>
<protein>
    <recommendedName>
        <fullName evidence="4">SWIM-type domain-containing protein</fullName>
    </recommendedName>
</protein>
<evidence type="ECO:0000313" key="2">
    <source>
        <dbReference type="EnsemblProtists" id="Phyra76274"/>
    </source>
</evidence>
<dbReference type="EnsemblProtists" id="Phyra76274">
    <property type="protein sequence ID" value="Phyra76274"/>
    <property type="gene ID" value="Phyra76274"/>
</dbReference>
<reference evidence="3" key="1">
    <citation type="journal article" date="2006" name="Science">
        <title>Phytophthora genome sequences uncover evolutionary origins and mechanisms of pathogenesis.</title>
        <authorList>
            <person name="Tyler B.M."/>
            <person name="Tripathy S."/>
            <person name="Zhang X."/>
            <person name="Dehal P."/>
            <person name="Jiang R.H."/>
            <person name="Aerts A."/>
            <person name="Arredondo F.D."/>
            <person name="Baxter L."/>
            <person name="Bensasson D."/>
            <person name="Beynon J.L."/>
            <person name="Chapman J."/>
            <person name="Damasceno C.M."/>
            <person name="Dorrance A.E."/>
            <person name="Dou D."/>
            <person name="Dickerman A.W."/>
            <person name="Dubchak I.L."/>
            <person name="Garbelotto M."/>
            <person name="Gijzen M."/>
            <person name="Gordon S.G."/>
            <person name="Govers F."/>
            <person name="Grunwald N.J."/>
            <person name="Huang W."/>
            <person name="Ivors K.L."/>
            <person name="Jones R.W."/>
            <person name="Kamoun S."/>
            <person name="Krampis K."/>
            <person name="Lamour K.H."/>
            <person name="Lee M.K."/>
            <person name="McDonald W.H."/>
            <person name="Medina M."/>
            <person name="Meijer H.J."/>
            <person name="Nordberg E.K."/>
            <person name="Maclean D.J."/>
            <person name="Ospina-Giraldo M.D."/>
            <person name="Morris P.F."/>
            <person name="Phuntumart V."/>
            <person name="Putnam N.H."/>
            <person name="Rash S."/>
            <person name="Rose J.K."/>
            <person name="Sakihama Y."/>
            <person name="Salamov A.A."/>
            <person name="Savidor A."/>
            <person name="Scheuring C.F."/>
            <person name="Smith B.M."/>
            <person name="Sobral B.W."/>
            <person name="Terry A."/>
            <person name="Torto-Alalibo T.A."/>
            <person name="Win J."/>
            <person name="Xu Z."/>
            <person name="Zhang H."/>
            <person name="Grigoriev I.V."/>
            <person name="Rokhsar D.S."/>
            <person name="Boore J.L."/>
        </authorList>
    </citation>
    <scope>NUCLEOTIDE SEQUENCE [LARGE SCALE GENOMIC DNA]</scope>
    <source>
        <strain evidence="3">Pr102</strain>
    </source>
</reference>
<sequence>MKDVARDWAAQGLRPLRVWHGLMRRFNLDDAATPPLVTVQRLVHNYVVGTLVGSDLLKSVRLKIRDAGYSGHEKDSSAFTFSWRNDTERRPIIGNGTDQDPFVVGITTKKLLQMPTAILGLSSGISMRQTQEQYTEVLSSLRRVYQLVTGKDMCVQYAMGDADLAQWAALQDAFSINSAFRFLMCFFHVAKKVYEKTRCLDSSVAAMVLRHLHELHFTSTETEFNKKLAEVKAEWSNWVQLVGFRAYIEKVWLNEKTFIAAIKRDVTMRRRFKVGTLVDQLMILCGGESVRAKPIATTTTFSDRLARRAKALTRDGLLYEKVFQRGRITSLLADAPSRTTTNSIRVMALPATRVFDVLERRSRENLPATAQLNSETARMDRLDMPPCGWEVDTEARTCPCRFNMKHGSCVHLLFALGAVGSIDATGRETLFYRGTNKRKRAQARTQPAGRPRANGHALHME</sequence>
<name>H3GJD5_PHYRM</name>
<keyword evidence="3" id="KW-1185">Reference proteome</keyword>
<dbReference type="PANTHER" id="PTHR33977:SF1">
    <property type="entry name" value="ZINC ION BINDING PROTEIN"/>
    <property type="match status" value="1"/>
</dbReference>
<reference evidence="2" key="2">
    <citation type="submission" date="2015-06" db="UniProtKB">
        <authorList>
            <consortium name="EnsemblProtists"/>
        </authorList>
    </citation>
    <scope>IDENTIFICATION</scope>
    <source>
        <strain evidence="2">Pr102</strain>
    </source>
</reference>
<dbReference type="Proteomes" id="UP000005238">
    <property type="component" value="Unassembled WGS sequence"/>
</dbReference>
<dbReference type="EMBL" id="DS566014">
    <property type="status" value="NOT_ANNOTATED_CDS"/>
    <property type="molecule type" value="Genomic_DNA"/>
</dbReference>
<evidence type="ECO:0000313" key="3">
    <source>
        <dbReference type="Proteomes" id="UP000005238"/>
    </source>
</evidence>
<accession>H3GJD5</accession>
<feature type="region of interest" description="Disordered" evidence="1">
    <location>
        <begin position="436"/>
        <end position="461"/>
    </location>
</feature>
<dbReference type="eggNOG" id="ENOG502RCKW">
    <property type="taxonomic scope" value="Eukaryota"/>
</dbReference>
<organism evidence="2 3">
    <name type="scientific">Phytophthora ramorum</name>
    <name type="common">Sudden oak death agent</name>
    <dbReference type="NCBI Taxonomy" id="164328"/>
    <lineage>
        <taxon>Eukaryota</taxon>
        <taxon>Sar</taxon>
        <taxon>Stramenopiles</taxon>
        <taxon>Oomycota</taxon>
        <taxon>Peronosporomycetes</taxon>
        <taxon>Peronosporales</taxon>
        <taxon>Peronosporaceae</taxon>
        <taxon>Phytophthora</taxon>
    </lineage>
</organism>